<dbReference type="GeneID" id="33564297"/>
<protein>
    <submittedName>
        <fullName evidence="3">Uncharacterized protein</fullName>
    </submittedName>
</protein>
<reference evidence="3 4" key="1">
    <citation type="submission" date="2016-07" db="EMBL/GenBank/DDBJ databases">
        <title>Pervasive Adenine N6-methylation of Active Genes in Fungi.</title>
        <authorList>
            <consortium name="DOE Joint Genome Institute"/>
            <person name="Mondo S.J."/>
            <person name="Dannebaum R.O."/>
            <person name="Kuo R.C."/>
            <person name="Labutti K."/>
            <person name="Haridas S."/>
            <person name="Kuo A."/>
            <person name="Salamov A."/>
            <person name="Ahrendt S.R."/>
            <person name="Lipzen A."/>
            <person name="Sullivan W."/>
            <person name="Andreopoulos W.B."/>
            <person name="Clum A."/>
            <person name="Lindquist E."/>
            <person name="Daum C."/>
            <person name="Ramamoorthy G.K."/>
            <person name="Gryganskyi A."/>
            <person name="Culley D."/>
            <person name="Magnuson J.K."/>
            <person name="James T.Y."/>
            <person name="O'Malley M.A."/>
            <person name="Stajich J.E."/>
            <person name="Spatafora J.W."/>
            <person name="Visel A."/>
            <person name="Grigoriev I.V."/>
        </authorList>
    </citation>
    <scope>NUCLEOTIDE SEQUENCE [LARGE SCALE GENOMIC DNA]</scope>
    <source>
        <strain evidence="3 4">NRRL 3116</strain>
    </source>
</reference>
<dbReference type="RefSeq" id="XP_021886536.1">
    <property type="nucleotide sequence ID" value="XM_022022453.1"/>
</dbReference>
<keyword evidence="2" id="KW-1133">Transmembrane helix</keyword>
<sequence>MFNNLLWAFISNLHEFQQRFQLSDAHIMSLGVLVLVLPMILLFLIFSVIKGVGTQTGTGTGTTARAIPSGNSNNINASKAASKDAPETSIDHRDQVEATSISTSTLKFDGNSSEKRSWGTMLGSTGFYGGEILNYKRIDIYAALKEAENDMPKTKKETYREDISWGSRLGAMGFMGAESSLDFVAHEHLADKDLGKLLTAPSATTSTTATAEATQTKKRIKLDLDETDSWPAMLNSIGFISKVDRLNLKPYENLLYNDLNHFIRDCSFNPPRRSSKAYHGIIATKVEDLTVNEDDLVQQAMLEAVEGDPRAVSSYKPKAVSRKSSVNEKDLSVSCDISEHHPSKPNRTAEEREEREGESEGLKEFSTAPSSESHNHTNRDNEVDTAHEQENLTQKHGAIKTVGNDKGHRSHHDHHLVIHPHDTVQMVNSNNIDQHNQHKQAKKENPMLLTGIVTTTTFGGEQQEQEPQEYTLDENGNKVAVDLRRDSGF</sequence>
<evidence type="ECO:0000313" key="3">
    <source>
        <dbReference type="EMBL" id="ORZ28863.1"/>
    </source>
</evidence>
<name>A0A1Y2H574_9FUNG</name>
<feature type="compositionally biased region" description="Basic and acidic residues" evidence="1">
    <location>
        <begin position="325"/>
        <end position="363"/>
    </location>
</feature>
<feature type="compositionally biased region" description="Low complexity" evidence="1">
    <location>
        <begin position="61"/>
        <end position="80"/>
    </location>
</feature>
<feature type="region of interest" description="Disordered" evidence="1">
    <location>
        <begin position="60"/>
        <end position="92"/>
    </location>
</feature>
<feature type="region of interest" description="Disordered" evidence="1">
    <location>
        <begin position="308"/>
        <end position="392"/>
    </location>
</feature>
<organism evidence="3 4">
    <name type="scientific">Lobosporangium transversale</name>
    <dbReference type="NCBI Taxonomy" id="64571"/>
    <lineage>
        <taxon>Eukaryota</taxon>
        <taxon>Fungi</taxon>
        <taxon>Fungi incertae sedis</taxon>
        <taxon>Mucoromycota</taxon>
        <taxon>Mortierellomycotina</taxon>
        <taxon>Mortierellomycetes</taxon>
        <taxon>Mortierellales</taxon>
        <taxon>Mortierellaceae</taxon>
        <taxon>Lobosporangium</taxon>
    </lineage>
</organism>
<feature type="transmembrane region" description="Helical" evidence="2">
    <location>
        <begin position="27"/>
        <end position="49"/>
    </location>
</feature>
<comment type="caution">
    <text evidence="3">The sequence shown here is derived from an EMBL/GenBank/DDBJ whole genome shotgun (WGS) entry which is preliminary data.</text>
</comment>
<proteinExistence type="predicted"/>
<dbReference type="EMBL" id="MCFF01000001">
    <property type="protein sequence ID" value="ORZ28863.1"/>
    <property type="molecule type" value="Genomic_DNA"/>
</dbReference>
<evidence type="ECO:0000313" key="4">
    <source>
        <dbReference type="Proteomes" id="UP000193648"/>
    </source>
</evidence>
<evidence type="ECO:0000256" key="2">
    <source>
        <dbReference type="SAM" id="Phobius"/>
    </source>
</evidence>
<feature type="non-terminal residue" evidence="3">
    <location>
        <position position="489"/>
    </location>
</feature>
<dbReference type="InParanoid" id="A0A1Y2H574"/>
<dbReference type="AlphaFoldDB" id="A0A1Y2H574"/>
<keyword evidence="4" id="KW-1185">Reference proteome</keyword>
<accession>A0A1Y2H574</accession>
<keyword evidence="2" id="KW-0472">Membrane</keyword>
<dbReference type="OrthoDB" id="2450040at2759"/>
<feature type="region of interest" description="Disordered" evidence="1">
    <location>
        <begin position="460"/>
        <end position="489"/>
    </location>
</feature>
<gene>
    <name evidence="3" type="ORF">BCR41DRAFT_344197</name>
</gene>
<evidence type="ECO:0000256" key="1">
    <source>
        <dbReference type="SAM" id="MobiDB-lite"/>
    </source>
</evidence>
<keyword evidence="2" id="KW-0812">Transmembrane</keyword>
<dbReference type="Proteomes" id="UP000193648">
    <property type="component" value="Unassembled WGS sequence"/>
</dbReference>
<feature type="compositionally biased region" description="Basic and acidic residues" evidence="1">
    <location>
        <begin position="373"/>
        <end position="390"/>
    </location>
</feature>
<feature type="compositionally biased region" description="Basic and acidic residues" evidence="1">
    <location>
        <begin position="81"/>
        <end position="92"/>
    </location>
</feature>